<keyword evidence="3" id="KW-1185">Reference proteome</keyword>
<accession>A0A9N7Y175</accession>
<evidence type="ECO:0000313" key="3">
    <source>
        <dbReference type="Proteomes" id="UP001153269"/>
    </source>
</evidence>
<evidence type="ECO:0000313" key="2">
    <source>
        <dbReference type="EMBL" id="CAB1413895.1"/>
    </source>
</evidence>
<proteinExistence type="predicted"/>
<dbReference type="Proteomes" id="UP001153269">
    <property type="component" value="Unassembled WGS sequence"/>
</dbReference>
<name>A0A9N7Y175_PLEPL</name>
<feature type="region of interest" description="Disordered" evidence="1">
    <location>
        <begin position="95"/>
        <end position="136"/>
    </location>
</feature>
<dbReference type="EMBL" id="CADEAL010000076">
    <property type="protein sequence ID" value="CAB1413895.1"/>
    <property type="molecule type" value="Genomic_DNA"/>
</dbReference>
<gene>
    <name evidence="2" type="ORF">PLEPLA_LOCUS1598</name>
</gene>
<organism evidence="2 3">
    <name type="scientific">Pleuronectes platessa</name>
    <name type="common">European plaice</name>
    <dbReference type="NCBI Taxonomy" id="8262"/>
    <lineage>
        <taxon>Eukaryota</taxon>
        <taxon>Metazoa</taxon>
        <taxon>Chordata</taxon>
        <taxon>Craniata</taxon>
        <taxon>Vertebrata</taxon>
        <taxon>Euteleostomi</taxon>
        <taxon>Actinopterygii</taxon>
        <taxon>Neopterygii</taxon>
        <taxon>Teleostei</taxon>
        <taxon>Neoteleostei</taxon>
        <taxon>Acanthomorphata</taxon>
        <taxon>Carangaria</taxon>
        <taxon>Pleuronectiformes</taxon>
        <taxon>Pleuronectoidei</taxon>
        <taxon>Pleuronectidae</taxon>
        <taxon>Pleuronectes</taxon>
    </lineage>
</organism>
<evidence type="ECO:0000256" key="1">
    <source>
        <dbReference type="SAM" id="MobiDB-lite"/>
    </source>
</evidence>
<comment type="caution">
    <text evidence="2">The sequence shown here is derived from an EMBL/GenBank/DDBJ whole genome shotgun (WGS) entry which is preliminary data.</text>
</comment>
<protein>
    <submittedName>
        <fullName evidence="2">Uncharacterized protein</fullName>
    </submittedName>
</protein>
<dbReference type="AlphaFoldDB" id="A0A9N7Y175"/>
<sequence length="136" mass="14888">MGSAPGGAGSALNATVTSMLLKAGQGHPSGVRDAVRSLSHSLAPHGVMAQKGHRINCVHQRPGWLSTGCEQAGGPGVKEGRPCQQVSLPRYIVEEHKERPEQQLYHREHERRKGEDEGGRERIEVKGEEETRKRRA</sequence>
<reference evidence="2" key="1">
    <citation type="submission" date="2020-03" db="EMBL/GenBank/DDBJ databases">
        <authorList>
            <person name="Weist P."/>
        </authorList>
    </citation>
    <scope>NUCLEOTIDE SEQUENCE</scope>
</reference>